<evidence type="ECO:0000256" key="6">
    <source>
        <dbReference type="SAM" id="MobiDB-lite"/>
    </source>
</evidence>
<feature type="compositionally biased region" description="Basic and acidic residues" evidence="6">
    <location>
        <begin position="16"/>
        <end position="35"/>
    </location>
</feature>
<dbReference type="OrthoDB" id="848104at2759"/>
<comment type="caution">
    <text evidence="7">The sequence shown here is derived from an EMBL/GenBank/DDBJ whole genome shotgun (WGS) entry which is preliminary data.</text>
</comment>
<sequence length="380" mass="42906">MLSGCSLSGPQHHVDGDFKKGFLESGEKETGDGKQKLTPMQEELVEALVWFKKRNCAITESLKAKSSAIASCSAHRFVNPLWCFVPKKRRGCGDGFLSEKGPRSSTGTSTGDELGFPSKKTHGIADQEDARSNTSSADEVVSPLGILLPKKKRGISKRHVEKSHYHHYICSNVGGLKIKIQRQEERKATAGKKRIFKRQRIDNEDDQAGPYKERKKMGRVDFKKLGLDPAPDFSSQIKALVDHQEGRDSEIKLRIMKQVFKTDMNMHHGRFSMPVNQIKGVKDFLRGNEIEGTEVRLVEMGFRDDIVHQSTMRLRKWHINSNISYVLASNWSDFLKRNEGALKEKDIVQVYSFRRDGKLWCVLAKVMDVNDVARVAAACC</sequence>
<keyword evidence="8" id="KW-1185">Reference proteome</keyword>
<dbReference type="Pfam" id="PF03754">
    <property type="entry name" value="At2g31720-like"/>
    <property type="match status" value="1"/>
</dbReference>
<dbReference type="InterPro" id="IPR003340">
    <property type="entry name" value="B3_DNA-bd"/>
</dbReference>
<feature type="region of interest" description="Disordered" evidence="6">
    <location>
        <begin position="16"/>
        <end position="38"/>
    </location>
</feature>
<evidence type="ECO:0000256" key="3">
    <source>
        <dbReference type="ARBA" id="ARBA00023125"/>
    </source>
</evidence>
<dbReference type="InterPro" id="IPR005508">
    <property type="entry name" value="At2g31720-like"/>
</dbReference>
<organism evidence="7 8">
    <name type="scientific">Salix dunnii</name>
    <dbReference type="NCBI Taxonomy" id="1413687"/>
    <lineage>
        <taxon>Eukaryota</taxon>
        <taxon>Viridiplantae</taxon>
        <taxon>Streptophyta</taxon>
        <taxon>Embryophyta</taxon>
        <taxon>Tracheophyta</taxon>
        <taxon>Spermatophyta</taxon>
        <taxon>Magnoliopsida</taxon>
        <taxon>eudicotyledons</taxon>
        <taxon>Gunneridae</taxon>
        <taxon>Pentapetalae</taxon>
        <taxon>rosids</taxon>
        <taxon>fabids</taxon>
        <taxon>Malpighiales</taxon>
        <taxon>Salicaceae</taxon>
        <taxon>Saliceae</taxon>
        <taxon>Salix</taxon>
    </lineage>
</organism>
<comment type="subcellular location">
    <subcellularLocation>
        <location evidence="1">Nucleus</location>
    </subcellularLocation>
</comment>
<evidence type="ECO:0000256" key="5">
    <source>
        <dbReference type="ARBA" id="ARBA00023242"/>
    </source>
</evidence>
<keyword evidence="2" id="KW-0805">Transcription regulation</keyword>
<evidence type="ECO:0000256" key="1">
    <source>
        <dbReference type="ARBA" id="ARBA00004123"/>
    </source>
</evidence>
<dbReference type="EMBL" id="JADGMS010000013">
    <property type="protein sequence ID" value="KAF9670032.1"/>
    <property type="molecule type" value="Genomic_DNA"/>
</dbReference>
<evidence type="ECO:0000256" key="4">
    <source>
        <dbReference type="ARBA" id="ARBA00023163"/>
    </source>
</evidence>
<keyword evidence="4" id="KW-0804">Transcription</keyword>
<keyword evidence="3" id="KW-0238">DNA-binding</keyword>
<feature type="region of interest" description="Disordered" evidence="6">
    <location>
        <begin position="95"/>
        <end position="137"/>
    </location>
</feature>
<proteinExistence type="predicted"/>
<protein>
    <recommendedName>
        <fullName evidence="9">B3 domain-containing protein</fullName>
    </recommendedName>
</protein>
<dbReference type="AlphaFoldDB" id="A0A835JI00"/>
<evidence type="ECO:0000313" key="8">
    <source>
        <dbReference type="Proteomes" id="UP000657918"/>
    </source>
</evidence>
<dbReference type="PANTHER" id="PTHR31541:SF25">
    <property type="entry name" value="GAMMA-GLIADIN B"/>
    <property type="match status" value="1"/>
</dbReference>
<reference evidence="7 8" key="1">
    <citation type="submission" date="2020-10" db="EMBL/GenBank/DDBJ databases">
        <title>Plant Genome Project.</title>
        <authorList>
            <person name="Zhang R.-G."/>
        </authorList>
    </citation>
    <scope>NUCLEOTIDE SEQUENCE [LARGE SCALE GENOMIC DNA]</scope>
    <source>
        <strain evidence="7">FAFU-HL-1</strain>
        <tissue evidence="7">Leaf</tissue>
    </source>
</reference>
<dbReference type="Proteomes" id="UP000657918">
    <property type="component" value="Unassembled WGS sequence"/>
</dbReference>
<dbReference type="GO" id="GO:0003677">
    <property type="term" value="F:DNA binding"/>
    <property type="evidence" value="ECO:0007669"/>
    <property type="project" value="UniProtKB-KW"/>
</dbReference>
<name>A0A835JI00_9ROSI</name>
<dbReference type="GO" id="GO:0005634">
    <property type="term" value="C:nucleus"/>
    <property type="evidence" value="ECO:0007669"/>
    <property type="project" value="UniProtKB-SubCell"/>
</dbReference>
<evidence type="ECO:0008006" key="9">
    <source>
        <dbReference type="Google" id="ProtNLM"/>
    </source>
</evidence>
<keyword evidence="5" id="KW-0539">Nucleus</keyword>
<gene>
    <name evidence="7" type="ORF">SADUNF_Sadunf13G0026300</name>
</gene>
<evidence type="ECO:0000256" key="2">
    <source>
        <dbReference type="ARBA" id="ARBA00023015"/>
    </source>
</evidence>
<dbReference type="PANTHER" id="PTHR31541">
    <property type="entry name" value="B3 DOMAIN PLANT PROTEIN-RELATED"/>
    <property type="match status" value="1"/>
</dbReference>
<dbReference type="SUPFAM" id="SSF101936">
    <property type="entry name" value="DNA-binding pseudobarrel domain"/>
    <property type="match status" value="1"/>
</dbReference>
<dbReference type="InterPro" id="IPR015300">
    <property type="entry name" value="DNA-bd_pseudobarrel_sf"/>
</dbReference>
<accession>A0A835JI00</accession>
<dbReference type="Gene3D" id="2.40.330.10">
    <property type="entry name" value="DNA-binding pseudobarrel domain"/>
    <property type="match status" value="1"/>
</dbReference>
<evidence type="ECO:0000313" key="7">
    <source>
        <dbReference type="EMBL" id="KAF9670032.1"/>
    </source>
</evidence>
<dbReference type="CDD" id="cd10017">
    <property type="entry name" value="B3_DNA"/>
    <property type="match status" value="1"/>
</dbReference>